<dbReference type="EMBL" id="LNRQ01000007">
    <property type="protein sequence ID" value="KZM87194.1"/>
    <property type="molecule type" value="Genomic_DNA"/>
</dbReference>
<accession>A0A164T8B4</accession>
<dbReference type="PANTHER" id="PTHR47165:SF4">
    <property type="entry name" value="OS03G0429900 PROTEIN"/>
    <property type="match status" value="1"/>
</dbReference>
<dbReference type="Gramene" id="KZM87194">
    <property type="protein sequence ID" value="KZM87194"/>
    <property type="gene ID" value="DCAR_024328"/>
</dbReference>
<gene>
    <name evidence="2" type="ORF">DCAR_024328</name>
    <name evidence="3" type="ORF">DCAR_0728114</name>
</gene>
<evidence type="ECO:0000313" key="2">
    <source>
        <dbReference type="EMBL" id="KZM87194.1"/>
    </source>
</evidence>
<reference evidence="2" key="1">
    <citation type="journal article" date="2016" name="Nat. Genet.">
        <title>A high-quality carrot genome assembly provides new insights into carotenoid accumulation and asterid genome evolution.</title>
        <authorList>
            <person name="Iorizzo M."/>
            <person name="Ellison S."/>
            <person name="Senalik D."/>
            <person name="Zeng P."/>
            <person name="Satapoomin P."/>
            <person name="Huang J."/>
            <person name="Bowman M."/>
            <person name="Iovene M."/>
            <person name="Sanseverino W."/>
            <person name="Cavagnaro P."/>
            <person name="Yildiz M."/>
            <person name="Macko-Podgorni A."/>
            <person name="Moranska E."/>
            <person name="Grzebelus E."/>
            <person name="Grzebelus D."/>
            <person name="Ashrafi H."/>
            <person name="Zheng Z."/>
            <person name="Cheng S."/>
            <person name="Spooner D."/>
            <person name="Van Deynze A."/>
            <person name="Simon P."/>
        </authorList>
    </citation>
    <scope>NUCLEOTIDE SEQUENCE [LARGE SCALE GENOMIC DNA]</scope>
    <source>
        <tissue evidence="2">Leaf</tissue>
    </source>
</reference>
<dbReference type="OMA" id="EYLNMEV"/>
<evidence type="ECO:0000313" key="3">
    <source>
        <dbReference type="EMBL" id="WOH08670.1"/>
    </source>
</evidence>
<dbReference type="Gene3D" id="2.40.50.140">
    <property type="entry name" value="Nucleic acid-binding proteins"/>
    <property type="match status" value="3"/>
</dbReference>
<protein>
    <recommendedName>
        <fullName evidence="1">Replication protein A 70 kDa DNA-binding subunit B/D first OB fold domain-containing protein</fullName>
    </recommendedName>
</protein>
<evidence type="ECO:0000313" key="4">
    <source>
        <dbReference type="Proteomes" id="UP000077755"/>
    </source>
</evidence>
<dbReference type="InterPro" id="IPR012340">
    <property type="entry name" value="NA-bd_OB-fold"/>
</dbReference>
<dbReference type="Proteomes" id="UP000077755">
    <property type="component" value="Chromosome 7"/>
</dbReference>
<dbReference type="InterPro" id="IPR003871">
    <property type="entry name" value="RFA1B/D_OB_1st"/>
</dbReference>
<evidence type="ECO:0000259" key="1">
    <source>
        <dbReference type="Pfam" id="PF02721"/>
    </source>
</evidence>
<keyword evidence="4" id="KW-1185">Reference proteome</keyword>
<dbReference type="AlphaFoldDB" id="A0A164T8B4"/>
<dbReference type="STRING" id="79200.A0A164T8B4"/>
<dbReference type="Pfam" id="PF02721">
    <property type="entry name" value="DUF223"/>
    <property type="match status" value="1"/>
</dbReference>
<organism evidence="2">
    <name type="scientific">Daucus carota subsp. sativus</name>
    <name type="common">Carrot</name>
    <dbReference type="NCBI Taxonomy" id="79200"/>
    <lineage>
        <taxon>Eukaryota</taxon>
        <taxon>Viridiplantae</taxon>
        <taxon>Streptophyta</taxon>
        <taxon>Embryophyta</taxon>
        <taxon>Tracheophyta</taxon>
        <taxon>Spermatophyta</taxon>
        <taxon>Magnoliopsida</taxon>
        <taxon>eudicotyledons</taxon>
        <taxon>Gunneridae</taxon>
        <taxon>Pentapetalae</taxon>
        <taxon>asterids</taxon>
        <taxon>campanulids</taxon>
        <taxon>Apiales</taxon>
        <taxon>Apiaceae</taxon>
        <taxon>Apioideae</taxon>
        <taxon>Scandiceae</taxon>
        <taxon>Daucinae</taxon>
        <taxon>Daucus</taxon>
        <taxon>Daucus sect. Daucus</taxon>
    </lineage>
</organism>
<dbReference type="EMBL" id="CP093349">
    <property type="protein sequence ID" value="WOH08670.1"/>
    <property type="molecule type" value="Genomic_DNA"/>
</dbReference>
<reference evidence="3" key="2">
    <citation type="submission" date="2022-03" db="EMBL/GenBank/DDBJ databases">
        <title>Draft title - Genomic analysis of global carrot germplasm unveils the trajectory of domestication and the origin of high carotenoid orange carrot.</title>
        <authorList>
            <person name="Iorizzo M."/>
            <person name="Ellison S."/>
            <person name="Senalik D."/>
            <person name="Macko-Podgorni A."/>
            <person name="Grzebelus D."/>
            <person name="Bostan H."/>
            <person name="Rolling W."/>
            <person name="Curaba J."/>
            <person name="Simon P."/>
        </authorList>
    </citation>
    <scope>NUCLEOTIDE SEQUENCE</scope>
    <source>
        <tissue evidence="3">Leaf</tissue>
    </source>
</reference>
<dbReference type="PANTHER" id="PTHR47165">
    <property type="entry name" value="OS03G0429900 PROTEIN"/>
    <property type="match status" value="1"/>
</dbReference>
<sequence>MNEIAFTSLQEVSSGSYEWAVKVRVLRKWRGVSNTGKEFKGFNLLLLDTQNCRLPGFVPALIAQNYERKIVVGNIYALSNFTIKDYKPDDKFRCVCCEKQIYFTNFTEVEAIAEDGVMIAHDMFDFSDLGDLTDIADDNTYLTDVIGVIQKDFPLRKFVNKNGVSQVQMKFEITDGRCYGTVTFWDSLAEEFELALKTVSVHPAIVIVASAKITSWQKKVDIANVTATTFYLNYAHHSVSDLRQMLGSPLFSKCDFSSQIPETFEEHGIESVKTLGVEYLNMEVVCELKIILIVNMDWYRAECSSCYREISVVDGEYKCIVCNRDVPFADKKFQVLVEALDEKEHIELSLNDRTIRKLIGKTVDELLEKGETQEKVPSLLRALEGKWYSAKLKISPLNIEVPSSFFYVSDMFELGGSFRSSTSTPSAASEEACEHEFNTFGWA</sequence>
<name>A0A164T8B4_DAUCS</name>
<proteinExistence type="predicted"/>
<dbReference type="SUPFAM" id="SSF50249">
    <property type="entry name" value="Nucleic acid-binding proteins"/>
    <property type="match status" value="3"/>
</dbReference>
<feature type="domain" description="Replication protein A 70 kDa DNA-binding subunit B/D first OB fold" evidence="1">
    <location>
        <begin position="6"/>
        <end position="110"/>
    </location>
</feature>